<reference evidence="3" key="1">
    <citation type="submission" date="2011-08" db="EMBL/GenBank/DDBJ databases">
        <title>The draft genome of Latimeria chalumnae.</title>
        <authorList>
            <person name="Di Palma F."/>
            <person name="Alfoldi J."/>
            <person name="Johnson J."/>
            <person name="Berlin A."/>
            <person name="Gnerre S."/>
            <person name="Jaffe D."/>
            <person name="MacCallum I."/>
            <person name="Young S."/>
            <person name="Walker B.J."/>
            <person name="Lander E."/>
            <person name="Lindblad-Toh K."/>
        </authorList>
    </citation>
    <scope>NUCLEOTIDE SEQUENCE [LARGE SCALE GENOMIC DNA]</scope>
    <source>
        <strain evidence="3">Wild caught</strain>
    </source>
</reference>
<dbReference type="STRING" id="7897.ENSLACP00000015122"/>
<reference evidence="2" key="3">
    <citation type="submission" date="2025-09" db="UniProtKB">
        <authorList>
            <consortium name="Ensembl"/>
        </authorList>
    </citation>
    <scope>IDENTIFICATION</scope>
</reference>
<reference evidence="2" key="2">
    <citation type="submission" date="2025-08" db="UniProtKB">
        <authorList>
            <consortium name="Ensembl"/>
        </authorList>
    </citation>
    <scope>IDENTIFICATION</scope>
</reference>
<protein>
    <recommendedName>
        <fullName evidence="1">DDE-1 domain-containing protein</fullName>
    </recommendedName>
</protein>
<dbReference type="Proteomes" id="UP000008672">
    <property type="component" value="Unassembled WGS sequence"/>
</dbReference>
<dbReference type="InParanoid" id="H3AZQ1"/>
<dbReference type="Ensembl" id="ENSLACT00000015228.1">
    <property type="protein sequence ID" value="ENSLACP00000015122.1"/>
    <property type="gene ID" value="ENSLACG00000013310.1"/>
</dbReference>
<dbReference type="InterPro" id="IPR050863">
    <property type="entry name" value="CenT-Element_Derived"/>
</dbReference>
<dbReference type="PANTHER" id="PTHR19303:SF73">
    <property type="entry name" value="PROTEIN PDC2"/>
    <property type="match status" value="1"/>
</dbReference>
<sequence>QSGHKKRKDKTAVLDRVNELNSQKRAAEKFHISPAQVCHLVKREKEVRHEWEQNANRGQKRKRKCKEKEIDSALMWFQQMRAKEVAIDGTLLQAKFRLLAKAAGIEFKASNGSLYSLVFKKMCGEINNADGEAADSWVKNMLPSLLKDFDPDCVCNYDEMGLFFRAMPGGMHAIKNEKVSGSKTAKDRLTVFLCSNATGIDKFEPLVIGRHKNPQCFKNLKHFPTLYDSSSNACMTGTIFKKWLIKFNAHIRKKKKKTILFCDNATCHTGDFPRFTHVRLEFLPSNTTSLIQLMD</sequence>
<dbReference type="Gene3D" id="1.10.10.60">
    <property type="entry name" value="Homeodomain-like"/>
    <property type="match status" value="1"/>
</dbReference>
<keyword evidence="3" id="KW-1185">Reference proteome</keyword>
<accession>H3AZQ1</accession>
<dbReference type="GO" id="GO:0003677">
    <property type="term" value="F:DNA binding"/>
    <property type="evidence" value="ECO:0007669"/>
    <property type="project" value="TreeGrafter"/>
</dbReference>
<dbReference type="InterPro" id="IPR004875">
    <property type="entry name" value="DDE_SF_endonuclease_dom"/>
</dbReference>
<dbReference type="AlphaFoldDB" id="H3AZQ1"/>
<dbReference type="GeneTree" id="ENSGT00940000163615"/>
<proteinExistence type="predicted"/>
<name>H3AZQ1_LATCH</name>
<dbReference type="eggNOG" id="KOG3105">
    <property type="taxonomic scope" value="Eukaryota"/>
</dbReference>
<dbReference type="EMBL" id="AFYH01121580">
    <property type="status" value="NOT_ANNOTATED_CDS"/>
    <property type="molecule type" value="Genomic_DNA"/>
</dbReference>
<dbReference type="GO" id="GO:0005634">
    <property type="term" value="C:nucleus"/>
    <property type="evidence" value="ECO:0007669"/>
    <property type="project" value="TreeGrafter"/>
</dbReference>
<feature type="domain" description="DDE-1" evidence="1">
    <location>
        <begin position="186"/>
        <end position="295"/>
    </location>
</feature>
<evidence type="ECO:0000259" key="1">
    <source>
        <dbReference type="Pfam" id="PF03184"/>
    </source>
</evidence>
<dbReference type="Pfam" id="PF03184">
    <property type="entry name" value="DDE_1"/>
    <property type="match status" value="1"/>
</dbReference>
<dbReference type="HOGENOM" id="CLU_018294_1_0_1"/>
<evidence type="ECO:0000313" key="3">
    <source>
        <dbReference type="Proteomes" id="UP000008672"/>
    </source>
</evidence>
<evidence type="ECO:0000313" key="2">
    <source>
        <dbReference type="Ensembl" id="ENSLACP00000015122.1"/>
    </source>
</evidence>
<organism evidence="2 3">
    <name type="scientific">Latimeria chalumnae</name>
    <name type="common">Coelacanth</name>
    <dbReference type="NCBI Taxonomy" id="7897"/>
    <lineage>
        <taxon>Eukaryota</taxon>
        <taxon>Metazoa</taxon>
        <taxon>Chordata</taxon>
        <taxon>Craniata</taxon>
        <taxon>Vertebrata</taxon>
        <taxon>Euteleostomi</taxon>
        <taxon>Coelacanthiformes</taxon>
        <taxon>Coelacanthidae</taxon>
        <taxon>Latimeria</taxon>
    </lineage>
</organism>
<dbReference type="PANTHER" id="PTHR19303">
    <property type="entry name" value="TRANSPOSON"/>
    <property type="match status" value="1"/>
</dbReference>